<dbReference type="EMBL" id="VVIM01000002">
    <property type="protein sequence ID" value="KAB0802301.1"/>
    <property type="molecule type" value="Genomic_DNA"/>
</dbReference>
<dbReference type="InterPro" id="IPR027806">
    <property type="entry name" value="HARBI1_dom"/>
</dbReference>
<gene>
    <name evidence="9" type="ORF">PPYR_04487</name>
</gene>
<evidence type="ECO:0000256" key="2">
    <source>
        <dbReference type="ARBA" id="ARBA00004123"/>
    </source>
</evidence>
<dbReference type="InterPro" id="IPR045249">
    <property type="entry name" value="HARBI1-like"/>
</dbReference>
<sequence length="292" mass="34053">MGKNKVNLCLLELLTSSSSEDEEDWCILINNRQEFQKYFRLRRNTAELLIQKFKQCKHQRNDHGGRAPISAEIHIYSFLWFAGNKCTMKDVAQRFNITESSFHRAKNRVMDFLMELGPTIIKFPRTEKEKQHLADNFRKVAGFPGTIGCIDGTSIPIRTPAHKIKCTYVNRHDMPSITLQGICDYKRRFLDIFTGLPGKIHDSRVFKMSDISRQLPEICGQTLDIKTVTTITRFIICCCILHNFCIDADDFLNNENICYEERIQSDPVGESEWQARKRGEEKRNYIKRSLLY</sequence>
<dbReference type="AlphaFoldDB" id="A0A5N4AY64"/>
<dbReference type="GO" id="GO:0046872">
    <property type="term" value="F:metal ion binding"/>
    <property type="evidence" value="ECO:0007669"/>
    <property type="project" value="UniProtKB-KW"/>
</dbReference>
<dbReference type="GO" id="GO:0005634">
    <property type="term" value="C:nucleus"/>
    <property type="evidence" value="ECO:0007669"/>
    <property type="project" value="UniProtKB-SubCell"/>
</dbReference>
<keyword evidence="5" id="KW-0479">Metal-binding</keyword>
<dbReference type="PANTHER" id="PTHR22930">
    <property type="match status" value="1"/>
</dbReference>
<organism evidence="9 10">
    <name type="scientific">Photinus pyralis</name>
    <name type="common">Common eastern firefly</name>
    <name type="synonym">Lampyris pyralis</name>
    <dbReference type="NCBI Taxonomy" id="7054"/>
    <lineage>
        <taxon>Eukaryota</taxon>
        <taxon>Metazoa</taxon>
        <taxon>Ecdysozoa</taxon>
        <taxon>Arthropoda</taxon>
        <taxon>Hexapoda</taxon>
        <taxon>Insecta</taxon>
        <taxon>Pterygota</taxon>
        <taxon>Neoptera</taxon>
        <taxon>Endopterygota</taxon>
        <taxon>Coleoptera</taxon>
        <taxon>Polyphaga</taxon>
        <taxon>Elateriformia</taxon>
        <taxon>Elateroidea</taxon>
        <taxon>Lampyridae</taxon>
        <taxon>Lampyrinae</taxon>
        <taxon>Photinus</taxon>
    </lineage>
</organism>
<evidence type="ECO:0000313" key="10">
    <source>
        <dbReference type="Proteomes" id="UP000327044"/>
    </source>
</evidence>
<feature type="domain" description="DDE Tnp4" evidence="8">
    <location>
        <begin position="150"/>
        <end position="215"/>
    </location>
</feature>
<evidence type="ECO:0000256" key="1">
    <source>
        <dbReference type="ARBA" id="ARBA00001968"/>
    </source>
</evidence>
<evidence type="ECO:0000256" key="3">
    <source>
        <dbReference type="ARBA" id="ARBA00006958"/>
    </source>
</evidence>
<evidence type="ECO:0000256" key="4">
    <source>
        <dbReference type="ARBA" id="ARBA00022722"/>
    </source>
</evidence>
<name>A0A5N4AY64_PHOPY</name>
<evidence type="ECO:0000256" key="5">
    <source>
        <dbReference type="ARBA" id="ARBA00022723"/>
    </source>
</evidence>
<evidence type="ECO:0000259" key="8">
    <source>
        <dbReference type="Pfam" id="PF13359"/>
    </source>
</evidence>
<dbReference type="GO" id="GO:0004518">
    <property type="term" value="F:nuclease activity"/>
    <property type="evidence" value="ECO:0007669"/>
    <property type="project" value="UniProtKB-KW"/>
</dbReference>
<dbReference type="Pfam" id="PF13359">
    <property type="entry name" value="DDE_Tnp_4"/>
    <property type="match status" value="1"/>
</dbReference>
<keyword evidence="10" id="KW-1185">Reference proteome</keyword>
<keyword evidence="7" id="KW-0539">Nucleus</keyword>
<comment type="caution">
    <text evidence="9">The sequence shown here is derived from an EMBL/GenBank/DDBJ whole genome shotgun (WGS) entry which is preliminary data.</text>
</comment>
<dbReference type="GO" id="GO:0016787">
    <property type="term" value="F:hydrolase activity"/>
    <property type="evidence" value="ECO:0007669"/>
    <property type="project" value="UniProtKB-KW"/>
</dbReference>
<protein>
    <recommendedName>
        <fullName evidence="8">DDE Tnp4 domain-containing protein</fullName>
    </recommendedName>
</protein>
<evidence type="ECO:0000256" key="6">
    <source>
        <dbReference type="ARBA" id="ARBA00022801"/>
    </source>
</evidence>
<accession>A0A5N4AY64</accession>
<proteinExistence type="inferred from homology"/>
<reference evidence="9 10" key="1">
    <citation type="journal article" date="2018" name="Elife">
        <title>Firefly genomes illuminate parallel origins of bioluminescence in beetles.</title>
        <authorList>
            <person name="Fallon T.R."/>
            <person name="Lower S.E."/>
            <person name="Chang C.H."/>
            <person name="Bessho-Uehara M."/>
            <person name="Martin G.J."/>
            <person name="Bewick A.J."/>
            <person name="Behringer M."/>
            <person name="Debat H.J."/>
            <person name="Wong I."/>
            <person name="Day J.C."/>
            <person name="Suvorov A."/>
            <person name="Silva C.J."/>
            <person name="Stanger-Hall K.F."/>
            <person name="Hall D.W."/>
            <person name="Schmitz R.J."/>
            <person name="Nelson D.R."/>
            <person name="Lewis S.M."/>
            <person name="Shigenobu S."/>
            <person name="Bybee S.M."/>
            <person name="Larracuente A.M."/>
            <person name="Oba Y."/>
            <person name="Weng J.K."/>
        </authorList>
    </citation>
    <scope>NUCLEOTIDE SEQUENCE [LARGE SCALE GENOMIC DNA]</scope>
    <source>
        <strain evidence="9">1611_PpyrPB1</strain>
        <tissue evidence="9">Whole body</tissue>
    </source>
</reference>
<dbReference type="InParanoid" id="A0A5N4AY64"/>
<comment type="subcellular location">
    <subcellularLocation>
        <location evidence="2">Nucleus</location>
    </subcellularLocation>
</comment>
<dbReference type="Proteomes" id="UP000327044">
    <property type="component" value="Unassembled WGS sequence"/>
</dbReference>
<comment type="cofactor">
    <cofactor evidence="1">
        <name>a divalent metal cation</name>
        <dbReference type="ChEBI" id="CHEBI:60240"/>
    </cofactor>
</comment>
<keyword evidence="4" id="KW-0540">Nuclease</keyword>
<dbReference type="PANTHER" id="PTHR22930:SF85">
    <property type="entry name" value="GH03217P-RELATED"/>
    <property type="match status" value="1"/>
</dbReference>
<evidence type="ECO:0000256" key="7">
    <source>
        <dbReference type="ARBA" id="ARBA00023242"/>
    </source>
</evidence>
<comment type="similarity">
    <text evidence="3">Belongs to the HARBI1 family.</text>
</comment>
<keyword evidence="6" id="KW-0378">Hydrolase</keyword>
<evidence type="ECO:0000313" key="9">
    <source>
        <dbReference type="EMBL" id="KAB0802301.1"/>
    </source>
</evidence>